<organism evidence="2">
    <name type="scientific">Caenorhabditis brenneri</name>
    <name type="common">Nematode worm</name>
    <dbReference type="NCBI Taxonomy" id="135651"/>
    <lineage>
        <taxon>Eukaryota</taxon>
        <taxon>Metazoa</taxon>
        <taxon>Ecdysozoa</taxon>
        <taxon>Nematoda</taxon>
        <taxon>Chromadorea</taxon>
        <taxon>Rhabditida</taxon>
        <taxon>Rhabditina</taxon>
        <taxon>Rhabditomorpha</taxon>
        <taxon>Rhabditoidea</taxon>
        <taxon>Rhabditidae</taxon>
        <taxon>Peloderinae</taxon>
        <taxon>Caenorhabditis</taxon>
    </lineage>
</organism>
<keyword evidence="2" id="KW-1185">Reference proteome</keyword>
<dbReference type="EMBL" id="GL379940">
    <property type="protein sequence ID" value="EGT36931.1"/>
    <property type="molecule type" value="Genomic_DNA"/>
</dbReference>
<reference evidence="2" key="1">
    <citation type="submission" date="2011-07" db="EMBL/GenBank/DDBJ databases">
        <authorList>
            <consortium name="Caenorhabditis brenneri Sequencing and Analysis Consortium"/>
            <person name="Wilson R.K."/>
        </authorList>
    </citation>
    <scope>NUCLEOTIDE SEQUENCE [LARGE SCALE GENOMIC DNA]</scope>
    <source>
        <strain evidence="2">PB2801</strain>
    </source>
</reference>
<evidence type="ECO:0000313" key="1">
    <source>
        <dbReference type="EMBL" id="EGT36931.1"/>
    </source>
</evidence>
<sequence>MRIIYKNIIEILLIK</sequence>
<gene>
    <name evidence="1" type="ORF">CAEBREN_04538</name>
</gene>
<name>G0NST4_CAEBE</name>
<accession>G0NST4</accession>
<evidence type="ECO:0000313" key="2">
    <source>
        <dbReference type="Proteomes" id="UP000008068"/>
    </source>
</evidence>
<proteinExistence type="predicted"/>
<dbReference type="Proteomes" id="UP000008068">
    <property type="component" value="Unassembled WGS sequence"/>
</dbReference>
<protein>
    <submittedName>
        <fullName evidence="1">Uncharacterized protein</fullName>
    </submittedName>
</protein>
<dbReference type="InParanoid" id="G0NST4"/>